<dbReference type="Proteomes" id="UP001060085">
    <property type="component" value="Linkage Group LG04"/>
</dbReference>
<keyword evidence="2" id="KW-1185">Reference proteome</keyword>
<comment type="caution">
    <text evidence="1">The sequence shown here is derived from an EMBL/GenBank/DDBJ whole genome shotgun (WGS) entry which is preliminary data.</text>
</comment>
<accession>A0ACC0B6P1</accession>
<organism evidence="1 2">
    <name type="scientific">Catharanthus roseus</name>
    <name type="common">Madagascar periwinkle</name>
    <name type="synonym">Vinca rosea</name>
    <dbReference type="NCBI Taxonomy" id="4058"/>
    <lineage>
        <taxon>Eukaryota</taxon>
        <taxon>Viridiplantae</taxon>
        <taxon>Streptophyta</taxon>
        <taxon>Embryophyta</taxon>
        <taxon>Tracheophyta</taxon>
        <taxon>Spermatophyta</taxon>
        <taxon>Magnoliopsida</taxon>
        <taxon>eudicotyledons</taxon>
        <taxon>Gunneridae</taxon>
        <taxon>Pentapetalae</taxon>
        <taxon>asterids</taxon>
        <taxon>lamiids</taxon>
        <taxon>Gentianales</taxon>
        <taxon>Apocynaceae</taxon>
        <taxon>Rauvolfioideae</taxon>
        <taxon>Vinceae</taxon>
        <taxon>Catharanthinae</taxon>
        <taxon>Catharanthus</taxon>
    </lineage>
</organism>
<dbReference type="EMBL" id="CM044704">
    <property type="protein sequence ID" value="KAI5668242.1"/>
    <property type="molecule type" value="Genomic_DNA"/>
</dbReference>
<name>A0ACC0B6P1_CATRO</name>
<sequence length="203" mass="23191">MAHTEESLIVKSIGDFIFKQGLVDTQYCVERHKVNISFDTILDGDSAHNKGDITTNMGRAYSKTTTRYLDNKEYKATVNCIQLNCDEVESYLMKYTMEIEDIEKPVNARNDECLKSLSWDPSKCVKSCHGYFGNGFSFHIQERGSSSLTYNYGLRGELGSVDICGRSSIVDEDENNEDEEEVEWESDEEEEEEEFESESDSET</sequence>
<evidence type="ECO:0000313" key="2">
    <source>
        <dbReference type="Proteomes" id="UP001060085"/>
    </source>
</evidence>
<evidence type="ECO:0000313" key="1">
    <source>
        <dbReference type="EMBL" id="KAI5668242.1"/>
    </source>
</evidence>
<protein>
    <submittedName>
        <fullName evidence="1">Uncharacterized protein</fullName>
    </submittedName>
</protein>
<reference evidence="2" key="1">
    <citation type="journal article" date="2023" name="Nat. Plants">
        <title>Single-cell RNA sequencing provides a high-resolution roadmap for understanding the multicellular compartmentation of specialized metabolism.</title>
        <authorList>
            <person name="Sun S."/>
            <person name="Shen X."/>
            <person name="Li Y."/>
            <person name="Li Y."/>
            <person name="Wang S."/>
            <person name="Li R."/>
            <person name="Zhang H."/>
            <person name="Shen G."/>
            <person name="Guo B."/>
            <person name="Wei J."/>
            <person name="Xu J."/>
            <person name="St-Pierre B."/>
            <person name="Chen S."/>
            <person name="Sun C."/>
        </authorList>
    </citation>
    <scope>NUCLEOTIDE SEQUENCE [LARGE SCALE GENOMIC DNA]</scope>
</reference>
<proteinExistence type="predicted"/>
<gene>
    <name evidence="1" type="ORF">M9H77_18095</name>
</gene>